<sequence length="160" mass="18708">MQNRPFENIQEMNQILIQNYNAVVHKNDTVYILGDISHHLPMDRANELISRLNGKKILIKGNHDKKDDLELFEEICDFKTVSLNGLYFALMYYPMLSWPKKNSGSIQLHGHIHAHEEYNLQNKADGIRRYDVGVDANNYYPVLVKQIIEFFENNEGKCKL</sequence>
<evidence type="ECO:0000313" key="3">
    <source>
        <dbReference type="Proteomes" id="UP000003254"/>
    </source>
</evidence>
<feature type="domain" description="Calcineurin-like phosphoesterase" evidence="1">
    <location>
        <begin position="8"/>
        <end position="120"/>
    </location>
</feature>
<dbReference type="RefSeq" id="WP_005610798.1">
    <property type="nucleotide sequence ID" value="NZ_CP102292.1"/>
</dbReference>
<proteinExistence type="predicted"/>
<keyword evidence="3" id="KW-1185">Reference proteome</keyword>
<dbReference type="Gene3D" id="3.60.21.10">
    <property type="match status" value="1"/>
</dbReference>
<dbReference type="eggNOG" id="COG4186">
    <property type="taxonomic scope" value="Bacteria"/>
</dbReference>
<dbReference type="EMBL" id="ABOU02000032">
    <property type="protein sequence ID" value="EDY32920.1"/>
    <property type="molecule type" value="Genomic_DNA"/>
</dbReference>
<comment type="caution">
    <text evidence="2">The sequence shown here is derived from an EMBL/GenBank/DDBJ whole genome shotgun (WGS) entry which is preliminary data.</text>
</comment>
<evidence type="ECO:0000313" key="2">
    <source>
        <dbReference type="EMBL" id="EDY32920.1"/>
    </source>
</evidence>
<dbReference type="InterPro" id="IPR004843">
    <property type="entry name" value="Calcineurin-like_PHP"/>
</dbReference>
<evidence type="ECO:0000259" key="1">
    <source>
        <dbReference type="Pfam" id="PF00149"/>
    </source>
</evidence>
<organism evidence="2 3">
    <name type="scientific">[Ruminococcus] lactaris ATCC 29176</name>
    <dbReference type="NCBI Taxonomy" id="471875"/>
    <lineage>
        <taxon>Bacteria</taxon>
        <taxon>Bacillati</taxon>
        <taxon>Bacillota</taxon>
        <taxon>Clostridia</taxon>
        <taxon>Lachnospirales</taxon>
        <taxon>Lachnospiraceae</taxon>
        <taxon>Mediterraneibacter</taxon>
    </lineage>
</organism>
<name>B5CP14_9FIRM</name>
<dbReference type="InterPro" id="IPR029052">
    <property type="entry name" value="Metallo-depent_PP-like"/>
</dbReference>
<accession>B5CP14</accession>
<dbReference type="GO" id="GO:0016787">
    <property type="term" value="F:hydrolase activity"/>
    <property type="evidence" value="ECO:0007669"/>
    <property type="project" value="InterPro"/>
</dbReference>
<gene>
    <name evidence="2" type="ORF">RUMLAC_01205</name>
</gene>
<dbReference type="GeneID" id="77334438"/>
<dbReference type="SUPFAM" id="SSF56300">
    <property type="entry name" value="Metallo-dependent phosphatases"/>
    <property type="match status" value="1"/>
</dbReference>
<reference evidence="2 3" key="1">
    <citation type="submission" date="2008-08" db="EMBL/GenBank/DDBJ databases">
        <title>Draft genome sequence of Ruminococcus lactaris ATCC 29176.</title>
        <authorList>
            <person name="Sudarsanam P."/>
            <person name="Ley R."/>
            <person name="Guruge J."/>
            <person name="Turnbaugh P.J."/>
            <person name="Mahowald M."/>
            <person name="Liep D."/>
            <person name="Gordon J."/>
        </authorList>
    </citation>
    <scope>NUCLEOTIDE SEQUENCE [LARGE SCALE GENOMIC DNA]</scope>
    <source>
        <strain evidence="2 3">ATCC 29176</strain>
    </source>
</reference>
<dbReference type="Pfam" id="PF00149">
    <property type="entry name" value="Metallophos"/>
    <property type="match status" value="1"/>
</dbReference>
<dbReference type="Proteomes" id="UP000003254">
    <property type="component" value="Unassembled WGS sequence"/>
</dbReference>
<dbReference type="AlphaFoldDB" id="B5CP14"/>
<protein>
    <recommendedName>
        <fullName evidence="1">Calcineurin-like phosphoesterase domain-containing protein</fullName>
    </recommendedName>
</protein>
<dbReference type="HOGENOM" id="CLU_092313_3_0_9"/>
<reference evidence="2 3" key="2">
    <citation type="submission" date="2008-08" db="EMBL/GenBank/DDBJ databases">
        <authorList>
            <person name="Fulton L."/>
            <person name="Clifton S."/>
            <person name="Fulton B."/>
            <person name="Xu J."/>
            <person name="Minx P."/>
            <person name="Pepin K.H."/>
            <person name="Johnson M."/>
            <person name="Bhonagiri V."/>
            <person name="Nash W.E."/>
            <person name="Mardis E.R."/>
            <person name="Wilson R.K."/>
        </authorList>
    </citation>
    <scope>NUCLEOTIDE SEQUENCE [LARGE SCALE GENOMIC DNA]</scope>
    <source>
        <strain evidence="2 3">ATCC 29176</strain>
    </source>
</reference>